<dbReference type="Pfam" id="PF12146">
    <property type="entry name" value="Hydrolase_4"/>
    <property type="match status" value="1"/>
</dbReference>
<dbReference type="AlphaFoldDB" id="A0A6L8S5G1"/>
<sequence>MRSEHLVRWKRNTEVSFASYNGRDQVQGWIYVPACKSKGIVQVIHGFGEHSRRYLHMISAFMDAGYIVAADDHVGHGKTAMVNNVWGDWGDKGPHTMMEDEHTLKGIVCEKYPDLPYFLFGHSMGSFITRDFIAKYGDELAGATICGTTGIFRGAEETGKKLKEAIDAGHGEESDPSYTGELMGWMCERCGEVSIGNEWICADPYVQRDHADDPFDAFTRPTSNRSVYDFIQMMLQIEGTKWAEKVPTDLPIYNIAGDQDPVGEYGVGVYQVSNWLVQTGHNVTTKLYSGYRHEIHNYAEIKNEVEAGIIAFMDKAL</sequence>
<dbReference type="InterPro" id="IPR051044">
    <property type="entry name" value="MAG_DAG_Lipase"/>
</dbReference>
<dbReference type="Gene3D" id="3.40.50.1820">
    <property type="entry name" value="alpha/beta hydrolase"/>
    <property type="match status" value="1"/>
</dbReference>
<dbReference type="PANTHER" id="PTHR11614">
    <property type="entry name" value="PHOSPHOLIPASE-RELATED"/>
    <property type="match status" value="1"/>
</dbReference>
<dbReference type="EMBL" id="WWSC01000024">
    <property type="protein sequence ID" value="MZK42815.1"/>
    <property type="molecule type" value="Genomic_DNA"/>
</dbReference>
<gene>
    <name evidence="2" type="ORF">GT528_14285</name>
</gene>
<organism evidence="2 3">
    <name type="scientific">Dorea longicatena</name>
    <dbReference type="NCBI Taxonomy" id="88431"/>
    <lineage>
        <taxon>Bacteria</taxon>
        <taxon>Bacillati</taxon>
        <taxon>Bacillota</taxon>
        <taxon>Clostridia</taxon>
        <taxon>Lachnospirales</taxon>
        <taxon>Lachnospiraceae</taxon>
        <taxon>Dorea</taxon>
    </lineage>
</organism>
<dbReference type="SUPFAM" id="SSF53474">
    <property type="entry name" value="alpha/beta-Hydrolases"/>
    <property type="match status" value="1"/>
</dbReference>
<reference evidence="2 3" key="1">
    <citation type="journal article" date="2019" name="Nat. Med.">
        <title>A library of human gut bacterial isolates paired with longitudinal multiomics data enables mechanistic microbiome research.</title>
        <authorList>
            <person name="Poyet M."/>
            <person name="Groussin M."/>
            <person name="Gibbons S.M."/>
            <person name="Avila-Pacheco J."/>
            <person name="Jiang X."/>
            <person name="Kearney S.M."/>
            <person name="Perrotta A.R."/>
            <person name="Berdy B."/>
            <person name="Zhao S."/>
            <person name="Lieberman T.D."/>
            <person name="Swanson P.K."/>
            <person name="Smith M."/>
            <person name="Roesemann S."/>
            <person name="Alexander J.E."/>
            <person name="Rich S.A."/>
            <person name="Livny J."/>
            <person name="Vlamakis H."/>
            <person name="Clish C."/>
            <person name="Bullock K."/>
            <person name="Deik A."/>
            <person name="Scott J."/>
            <person name="Pierce K.A."/>
            <person name="Xavier R.J."/>
            <person name="Alm E.J."/>
        </authorList>
    </citation>
    <scope>NUCLEOTIDE SEQUENCE [LARGE SCALE GENOMIC DNA]</scope>
    <source>
        <strain evidence="2 3">BIOML-A6</strain>
    </source>
</reference>
<name>A0A6L8S5G1_9FIRM</name>
<accession>A0A6L8S5G1</accession>
<feature type="domain" description="Serine aminopeptidase S33" evidence="1">
    <location>
        <begin position="37"/>
        <end position="297"/>
    </location>
</feature>
<dbReference type="Proteomes" id="UP000472916">
    <property type="component" value="Unassembled WGS sequence"/>
</dbReference>
<comment type="caution">
    <text evidence="2">The sequence shown here is derived from an EMBL/GenBank/DDBJ whole genome shotgun (WGS) entry which is preliminary data.</text>
</comment>
<proteinExistence type="predicted"/>
<dbReference type="GO" id="GO:0016787">
    <property type="term" value="F:hydrolase activity"/>
    <property type="evidence" value="ECO:0007669"/>
    <property type="project" value="UniProtKB-KW"/>
</dbReference>
<dbReference type="InterPro" id="IPR029058">
    <property type="entry name" value="AB_hydrolase_fold"/>
</dbReference>
<evidence type="ECO:0000313" key="2">
    <source>
        <dbReference type="EMBL" id="MZK42815.1"/>
    </source>
</evidence>
<keyword evidence="2" id="KW-0378">Hydrolase</keyword>
<evidence type="ECO:0000259" key="1">
    <source>
        <dbReference type="Pfam" id="PF12146"/>
    </source>
</evidence>
<protein>
    <submittedName>
        <fullName evidence="2">Alpha/beta hydrolase</fullName>
    </submittedName>
</protein>
<evidence type="ECO:0000313" key="3">
    <source>
        <dbReference type="Proteomes" id="UP000472916"/>
    </source>
</evidence>
<dbReference type="InterPro" id="IPR022742">
    <property type="entry name" value="Hydrolase_4"/>
</dbReference>